<gene>
    <name evidence="2" type="ORF">SAMN05421827_101507</name>
</gene>
<evidence type="ECO:0000259" key="1">
    <source>
        <dbReference type="Pfam" id="PF13175"/>
    </source>
</evidence>
<dbReference type="EMBL" id="FNCH01000001">
    <property type="protein sequence ID" value="SDF77662.1"/>
    <property type="molecule type" value="Genomic_DNA"/>
</dbReference>
<evidence type="ECO:0000313" key="2">
    <source>
        <dbReference type="EMBL" id="SDF77662.1"/>
    </source>
</evidence>
<dbReference type="STRING" id="405671.SAMN05421827_101507"/>
<sequence length="650" mass="75534">MRLLYLWILDYRKIKQQGFSFSSDLNFTITPKPNDNGYWFDIDITLNEDYQDIFEGASISVTGIVGKNGSGKSTLMHCIKMLYGRLPRLTCPLIFSFLDPESKVVSTYFYQKGGVEEMMALPVTLKTTNQASGKYKFENPRPYNINRMADDHGRVNGLNFEFKNMACGYVTNSFERHPESIYHGIQNYSTTFLLDKYLNKQVTKLENKAIQKPAKIDKKILLYHSHLTDFYNEELQSNVRFLAAPANAVLIHKLNLPEKMTISFNFDDYDYLIDNDGQHSLYFNNAGLAAFHKKATNQLYVDLDKKRAFVDILYLCAFYHSIRHNILKDENFKGRDAVKDALKDLVENAEEVFPEIRKFMDGLQIKQDDEQVEIVHQILGKKLQNALDKATMIDDNLYLKDLQSFVFKIDYNLLGLIFNVFQLKHTEDIIFLNYSWGYDGLSAGEEAQLNFFSRLHEIKRAVKDKPLMLLIDEGELYFHPQWQKFFLTWLLDCVKIMFAKNQVQIILTTHSPFIVSDLPKQNLVFLRKDDSGNCGLPSDEIQTETLGANIHELFTNSFFLQDGLMGEHAREYIQGLIKEIKKTRKITREKYHKVYKNKVNLIGEQFLKTKILELVASKADFNLIDEIIESRSTELDMLKSIRNQKKNDQN</sequence>
<feature type="domain" description="Endonuclease GajA/Old nuclease/RecF-like AAA" evidence="1">
    <location>
        <begin position="61"/>
        <end position="515"/>
    </location>
</feature>
<keyword evidence="3" id="KW-1185">Reference proteome</keyword>
<proteinExistence type="predicted"/>
<accession>A0A1G7NUF5</accession>
<dbReference type="PANTHER" id="PTHR43581">
    <property type="entry name" value="ATP/GTP PHOSPHATASE"/>
    <property type="match status" value="1"/>
</dbReference>
<dbReference type="InterPro" id="IPR051396">
    <property type="entry name" value="Bact_Antivir_Def_Nuclease"/>
</dbReference>
<dbReference type="Gene3D" id="3.40.50.300">
    <property type="entry name" value="P-loop containing nucleotide triphosphate hydrolases"/>
    <property type="match status" value="1"/>
</dbReference>
<dbReference type="SUPFAM" id="SSF52540">
    <property type="entry name" value="P-loop containing nucleoside triphosphate hydrolases"/>
    <property type="match status" value="1"/>
</dbReference>
<dbReference type="Proteomes" id="UP000199643">
    <property type="component" value="Unassembled WGS sequence"/>
</dbReference>
<organism evidence="2 3">
    <name type="scientific">Pedobacter terrae</name>
    <dbReference type="NCBI Taxonomy" id="405671"/>
    <lineage>
        <taxon>Bacteria</taxon>
        <taxon>Pseudomonadati</taxon>
        <taxon>Bacteroidota</taxon>
        <taxon>Sphingobacteriia</taxon>
        <taxon>Sphingobacteriales</taxon>
        <taxon>Sphingobacteriaceae</taxon>
        <taxon>Pedobacter</taxon>
    </lineage>
</organism>
<dbReference type="OrthoDB" id="997844at2"/>
<dbReference type="Pfam" id="PF13175">
    <property type="entry name" value="AAA_15"/>
    <property type="match status" value="1"/>
</dbReference>
<evidence type="ECO:0000313" key="3">
    <source>
        <dbReference type="Proteomes" id="UP000199643"/>
    </source>
</evidence>
<name>A0A1G7NUF5_9SPHI</name>
<protein>
    <submittedName>
        <fullName evidence="2">AAA ATPase domain-containing protein</fullName>
    </submittedName>
</protein>
<dbReference type="InterPro" id="IPR027417">
    <property type="entry name" value="P-loop_NTPase"/>
</dbReference>
<reference evidence="3" key="1">
    <citation type="submission" date="2016-10" db="EMBL/GenBank/DDBJ databases">
        <authorList>
            <person name="Varghese N."/>
            <person name="Submissions S."/>
        </authorList>
    </citation>
    <scope>NUCLEOTIDE SEQUENCE [LARGE SCALE GENOMIC DNA]</scope>
    <source>
        <strain evidence="3">DSM 17933</strain>
    </source>
</reference>
<dbReference type="InterPro" id="IPR041685">
    <property type="entry name" value="AAA_GajA/Old/RecF-like"/>
</dbReference>
<dbReference type="PANTHER" id="PTHR43581:SF2">
    <property type="entry name" value="EXCINUCLEASE ATPASE SUBUNIT"/>
    <property type="match status" value="1"/>
</dbReference>
<dbReference type="RefSeq" id="WP_090496444.1">
    <property type="nucleotide sequence ID" value="NZ_FNCH01000001.1"/>
</dbReference>
<dbReference type="AlphaFoldDB" id="A0A1G7NUF5"/>